<dbReference type="InterPro" id="IPR005368">
    <property type="entry name" value="UPF0175"/>
</dbReference>
<dbReference type="KEGG" id="tlt:OCC_05094"/>
<comment type="similarity">
    <text evidence="1">Belongs to the UPF0175 family.</text>
</comment>
<evidence type="ECO:0000313" key="3">
    <source>
        <dbReference type="Proteomes" id="UP000015502"/>
    </source>
</evidence>
<dbReference type="PANTHER" id="PTHR37525">
    <property type="entry name" value="UPF0175 PROTEIN SSL1255"/>
    <property type="match status" value="1"/>
</dbReference>
<dbReference type="EMBL" id="CP006670">
    <property type="protein sequence ID" value="EHR78591.1"/>
    <property type="molecule type" value="Genomic_DNA"/>
</dbReference>
<gene>
    <name evidence="2" type="ORF">OCC_05094</name>
</gene>
<dbReference type="Pfam" id="PF03683">
    <property type="entry name" value="UPF0175"/>
    <property type="match status" value="1"/>
</dbReference>
<organism evidence="2 3">
    <name type="scientific">Thermococcus litoralis (strain ATCC 51850 / DSM 5473 / JCM 8560 / NS-C)</name>
    <dbReference type="NCBI Taxonomy" id="523849"/>
    <lineage>
        <taxon>Archaea</taxon>
        <taxon>Methanobacteriati</taxon>
        <taxon>Methanobacteriota</taxon>
        <taxon>Thermococci</taxon>
        <taxon>Thermococcales</taxon>
        <taxon>Thermococcaceae</taxon>
        <taxon>Thermococcus</taxon>
    </lineage>
</organism>
<dbReference type="OrthoDB" id="93800at2157"/>
<dbReference type="RefSeq" id="WP_004068146.1">
    <property type="nucleotide sequence ID" value="NC_022084.1"/>
</dbReference>
<dbReference type="Proteomes" id="UP000015502">
    <property type="component" value="Chromosome"/>
</dbReference>
<accession>H3ZN80</accession>
<dbReference type="AlphaFoldDB" id="H3ZN80"/>
<keyword evidence="3" id="KW-1185">Reference proteome</keyword>
<name>H3ZN80_THELN</name>
<evidence type="ECO:0000256" key="1">
    <source>
        <dbReference type="ARBA" id="ARBA00005651"/>
    </source>
</evidence>
<dbReference type="InterPro" id="IPR052264">
    <property type="entry name" value="UPF0175_domain"/>
</dbReference>
<proteinExistence type="inferred from homology"/>
<dbReference type="GeneID" id="16549405"/>
<dbReference type="PANTHER" id="PTHR37525:SF1">
    <property type="entry name" value="UPF0175 PROTEIN SSL1255"/>
    <property type="match status" value="1"/>
</dbReference>
<dbReference type="PaxDb" id="523849-OCC_05094"/>
<reference evidence="2 3" key="1">
    <citation type="journal article" date="2012" name="J. Bacteriol.">
        <title>Genome sequence of the model hyperthermophilic archaeon Thermococcus litoralis NS-C.</title>
        <authorList>
            <person name="Gardner A.F."/>
            <person name="Kumar S."/>
            <person name="Perler F.B."/>
        </authorList>
    </citation>
    <scope>NUCLEOTIDE SEQUENCE [LARGE SCALE GENOMIC DNA]</scope>
    <source>
        <strain evidence="3">ATCC 51850 / DSM 5473 / JCM 8560 / NS-C</strain>
    </source>
</reference>
<sequence>MEELWMISEFEKIAALNPDRIIKLLKKDKELFWEIIVSAYLDRKISLGKAAELFGVTREELIKEFHKRGIPIRKLSKEDAMAEVEALECL</sequence>
<protein>
    <submittedName>
        <fullName evidence="2">Uncharacterized protein</fullName>
    </submittedName>
</protein>
<dbReference type="HOGENOM" id="CLU_154570_6_0_2"/>
<evidence type="ECO:0000313" key="2">
    <source>
        <dbReference type="EMBL" id="EHR78591.1"/>
    </source>
</evidence>